<feature type="compositionally biased region" description="Polar residues" evidence="7">
    <location>
        <begin position="459"/>
        <end position="480"/>
    </location>
</feature>
<dbReference type="SMART" id="SM00555">
    <property type="entry name" value="GIT"/>
    <property type="match status" value="2"/>
</dbReference>
<keyword evidence="3 5" id="KW-0862">Zinc</keyword>
<evidence type="ECO:0000256" key="2">
    <source>
        <dbReference type="ARBA" id="ARBA00022737"/>
    </source>
</evidence>
<evidence type="ECO:0000259" key="8">
    <source>
        <dbReference type="PROSITE" id="PS50115"/>
    </source>
</evidence>
<dbReference type="GO" id="GO:0098793">
    <property type="term" value="C:presynapse"/>
    <property type="evidence" value="ECO:0007669"/>
    <property type="project" value="GOC"/>
</dbReference>
<dbReference type="GO" id="GO:0036465">
    <property type="term" value="P:synaptic vesicle recycling"/>
    <property type="evidence" value="ECO:0007669"/>
    <property type="project" value="TreeGrafter"/>
</dbReference>
<dbReference type="SUPFAM" id="SSF57863">
    <property type="entry name" value="ArfGap/RecO-like zinc finger"/>
    <property type="match status" value="1"/>
</dbReference>
<dbReference type="FunFam" id="1.10.220.150:FF:000003">
    <property type="entry name" value="ARF GTPase-activating protein GIT2 isoform 1"/>
    <property type="match status" value="1"/>
</dbReference>
<feature type="region of interest" description="Disordered" evidence="7">
    <location>
        <begin position="291"/>
        <end position="313"/>
    </location>
</feature>
<dbReference type="PROSITE" id="PS50115">
    <property type="entry name" value="ARFGAP"/>
    <property type="match status" value="1"/>
</dbReference>
<dbReference type="InterPro" id="IPR001164">
    <property type="entry name" value="ArfGAP_dom"/>
</dbReference>
<dbReference type="InterPro" id="IPR022018">
    <property type="entry name" value="GIT1_C"/>
</dbReference>
<keyword evidence="2" id="KW-0677">Repeat</keyword>
<dbReference type="AlphaFoldDB" id="A0A6J7ZVW9"/>
<dbReference type="Gene3D" id="1.10.220.150">
    <property type="entry name" value="Arf GTPase activating protein"/>
    <property type="match status" value="1"/>
</dbReference>
<evidence type="ECO:0000313" key="9">
    <source>
        <dbReference type="EMBL" id="CAC5356185.1"/>
    </source>
</evidence>
<dbReference type="Pfam" id="PF12205">
    <property type="entry name" value="GIT1_C"/>
    <property type="match status" value="1"/>
</dbReference>
<dbReference type="GO" id="GO:0005096">
    <property type="term" value="F:GTPase activator activity"/>
    <property type="evidence" value="ECO:0007669"/>
    <property type="project" value="UniProtKB-KW"/>
</dbReference>
<dbReference type="InterPro" id="IPR037278">
    <property type="entry name" value="ARFGAP/RecO"/>
</dbReference>
<evidence type="ECO:0000256" key="1">
    <source>
        <dbReference type="ARBA" id="ARBA00022468"/>
    </source>
</evidence>
<keyword evidence="4" id="KW-0040">ANK repeat</keyword>
<organism evidence="9 10">
    <name type="scientific">Mytilus coruscus</name>
    <name type="common">Sea mussel</name>
    <dbReference type="NCBI Taxonomy" id="42192"/>
    <lineage>
        <taxon>Eukaryota</taxon>
        <taxon>Metazoa</taxon>
        <taxon>Spiralia</taxon>
        <taxon>Lophotrochozoa</taxon>
        <taxon>Mollusca</taxon>
        <taxon>Bivalvia</taxon>
        <taxon>Autobranchia</taxon>
        <taxon>Pteriomorphia</taxon>
        <taxon>Mytilida</taxon>
        <taxon>Mytiloidea</taxon>
        <taxon>Mytilidae</taxon>
        <taxon>Mytilinae</taxon>
        <taxon>Mytilus</taxon>
    </lineage>
</organism>
<feature type="domain" description="Arf-GAP" evidence="8">
    <location>
        <begin position="1"/>
        <end position="126"/>
    </location>
</feature>
<keyword evidence="3 5" id="KW-0479">Metal-binding</keyword>
<feature type="region of interest" description="Disordered" evidence="7">
    <location>
        <begin position="426"/>
        <end position="482"/>
    </location>
</feature>
<feature type="compositionally biased region" description="Polar residues" evidence="7">
    <location>
        <begin position="426"/>
        <end position="449"/>
    </location>
</feature>
<dbReference type="Gene3D" id="1.20.120.330">
    <property type="entry name" value="Nucleotidyltransferases domain 2"/>
    <property type="match status" value="1"/>
</dbReference>
<dbReference type="Pfam" id="PF08518">
    <property type="entry name" value="GIT_SHD"/>
    <property type="match status" value="1"/>
</dbReference>
<evidence type="ECO:0000256" key="6">
    <source>
        <dbReference type="SAM" id="Coils"/>
    </source>
</evidence>
<reference evidence="9 10" key="1">
    <citation type="submission" date="2020-06" db="EMBL/GenBank/DDBJ databases">
        <authorList>
            <person name="Li R."/>
            <person name="Bekaert M."/>
        </authorList>
    </citation>
    <scope>NUCLEOTIDE SEQUENCE [LARGE SCALE GENOMIC DNA]</scope>
    <source>
        <strain evidence="10">wild</strain>
    </source>
</reference>
<dbReference type="GO" id="GO:0007420">
    <property type="term" value="P:brain development"/>
    <property type="evidence" value="ECO:0007669"/>
    <property type="project" value="InterPro"/>
</dbReference>
<keyword evidence="10" id="KW-1185">Reference proteome</keyword>
<keyword evidence="6" id="KW-0175">Coiled coil</keyword>
<sequence>MSRVKGRTATEVCADCSAPDPTWASINRGVLICDECCSVHRSLGRHISQIKSLNKGQWSPTLLSMVQHLANHGANSIWEHSLLDPSQSKHGKKKPGPRDQVHPVKAEFIRSKYQFLQFINKQKDGDVNRKSSAIIAELYIDLADRILELHYELTDRLAYYVCKRKPDHKNGIHFIIPEMADSSLDLSELAKQAKLKLQALPNHLFEELAMDVYDEVDRRENDEHWSQSHDNSAVVSDRQGVPFLPLNPDFSATRNQGRQKLARFNAREFNVKFNAREFTTLVIDILSDAKRRQTGAMSPSQTPKEQEKPTSPMPIRRKINSIASDEEPLYDVVASDEDYSSIDNLSISSSKLKHQPHHEAVVEGPVSTEEFLQMKRKVGSMECQVHQLLQQNKDLRKERDDLHLLVQKLTKEITILREHTQQHIQTLPNGYGQSDDVQNSPIRNPTRPQSMFEPRDQQRLSQKSQSKDSLPSAHSFSNIHLQEEGCERERIPSLHDEASAELQKPVGQDVSHYDCPSSLPLDNSAINQSFSEHFMDDDEINSCHGNIHEIDPDLPSQEVIMEKTEKITKNIQELYHSGQTGKHDSFGPCADKIHNAVTEMASLFPIKPKSESVKCALHLLVTSAGRLQQECYETSDGEPYRTQQVMQGAFDIAKAVKQLVTLFQ</sequence>
<keyword evidence="3 5" id="KW-0863">Zinc-finger</keyword>
<accession>A0A6J7ZVW9</accession>
<keyword evidence="1" id="KW-0343">GTPase activation</keyword>
<dbReference type="GO" id="GO:0008277">
    <property type="term" value="P:regulation of G protein-coupled receptor signaling pathway"/>
    <property type="evidence" value="ECO:0007669"/>
    <property type="project" value="TreeGrafter"/>
</dbReference>
<evidence type="ECO:0000256" key="7">
    <source>
        <dbReference type="SAM" id="MobiDB-lite"/>
    </source>
</evidence>
<dbReference type="PANTHER" id="PTHR46097:SF3">
    <property type="entry name" value="ARF GTPASE-ACTIVATING PROTEIN GIT"/>
    <property type="match status" value="1"/>
</dbReference>
<dbReference type="InterPro" id="IPR013724">
    <property type="entry name" value="GIT_SHD"/>
</dbReference>
<dbReference type="Pfam" id="PF01412">
    <property type="entry name" value="ArfGap"/>
    <property type="match status" value="1"/>
</dbReference>
<dbReference type="PRINTS" id="PR00405">
    <property type="entry name" value="REVINTRACTNG"/>
</dbReference>
<proteinExistence type="predicted"/>
<dbReference type="InterPro" id="IPR038508">
    <property type="entry name" value="ArfGAP_dom_sf"/>
</dbReference>
<name>A0A6J7ZVW9_MYTCO</name>
<dbReference type="InterPro" id="IPR047161">
    <property type="entry name" value="GIT-like"/>
</dbReference>
<protein>
    <submittedName>
        <fullName evidence="9">GIT2</fullName>
    </submittedName>
</protein>
<dbReference type="GO" id="GO:0032012">
    <property type="term" value="P:regulation of ARF protein signal transduction"/>
    <property type="evidence" value="ECO:0007669"/>
    <property type="project" value="InterPro"/>
</dbReference>
<dbReference type="Proteomes" id="UP000507470">
    <property type="component" value="Unassembled WGS sequence"/>
</dbReference>
<gene>
    <name evidence="9" type="ORF">MCOR_485</name>
</gene>
<dbReference type="GO" id="GO:0031267">
    <property type="term" value="F:small GTPase binding"/>
    <property type="evidence" value="ECO:0007669"/>
    <property type="project" value="TreeGrafter"/>
</dbReference>
<dbReference type="Gene3D" id="1.20.5.170">
    <property type="match status" value="1"/>
</dbReference>
<evidence type="ECO:0000313" key="10">
    <source>
        <dbReference type="Proteomes" id="UP000507470"/>
    </source>
</evidence>
<evidence type="ECO:0000256" key="5">
    <source>
        <dbReference type="PROSITE-ProRule" id="PRU00288"/>
    </source>
</evidence>
<dbReference type="EMBL" id="CACVKT020000126">
    <property type="protein sequence ID" value="CAC5356185.1"/>
    <property type="molecule type" value="Genomic_DNA"/>
</dbReference>
<dbReference type="CDD" id="cd08833">
    <property type="entry name" value="ArfGap_GIT"/>
    <property type="match status" value="1"/>
</dbReference>
<dbReference type="GO" id="GO:0008270">
    <property type="term" value="F:zinc ion binding"/>
    <property type="evidence" value="ECO:0007669"/>
    <property type="project" value="UniProtKB-KW"/>
</dbReference>
<dbReference type="OrthoDB" id="5588096at2759"/>
<dbReference type="PANTHER" id="PTHR46097">
    <property type="entry name" value="G PROTEIN-COUPLED RECEPTOR KINASE INTERACTING ARFGAP"/>
    <property type="match status" value="1"/>
</dbReference>
<dbReference type="SMART" id="SM00105">
    <property type="entry name" value="ArfGap"/>
    <property type="match status" value="1"/>
</dbReference>
<evidence type="ECO:0000256" key="4">
    <source>
        <dbReference type="ARBA" id="ARBA00023043"/>
    </source>
</evidence>
<evidence type="ECO:0000256" key="3">
    <source>
        <dbReference type="ARBA" id="ARBA00022771"/>
    </source>
</evidence>
<feature type="coiled-coil region" evidence="6">
    <location>
        <begin position="378"/>
        <end position="412"/>
    </location>
</feature>